<dbReference type="EMBL" id="JADKMA010000027">
    <property type="protein sequence ID" value="MBO8191656.1"/>
    <property type="molecule type" value="Genomic_DNA"/>
</dbReference>
<name>A0ABS3X8G8_9ACTN</name>
<accession>A0ABS3X8G8</accession>
<sequence length="339" mass="37832">MSLTRKTKVRRPLLSRGERGAADRAWQRPLAAQPPMDWERTAVTLRHQLKAGAVTQYCVRTLQLLGCPRDALDYYWPPLLHLEALVYLGDLAVEREQSHGVPAGPAWRDGIEEVLRGYGCDDAATLAELRALEEYARWETEATGSRAAPGVGDLVRACHGRSSDVRIMLRFGRHLAGLPHSEAFDRLAGHLYAMGELTGDVVGYAADVADDSCNFYRMCVWSAGTEGARDRLGEIWQRLCADLRRDLAAADHRTLALVARVFLPRPRPLRALAVKRRPTRVHALLPRPLLRAYIWWRLERGERLRLPAVPEPVAESVAEPGKVTVPGQARARLAEEPSV</sequence>
<feature type="region of interest" description="Disordered" evidence="1">
    <location>
        <begin position="1"/>
        <end position="21"/>
    </location>
</feature>
<dbReference type="RefSeq" id="WP_209238752.1">
    <property type="nucleotide sequence ID" value="NZ_JADKMA010000027.1"/>
</dbReference>
<keyword evidence="3" id="KW-1185">Reference proteome</keyword>
<organism evidence="2 3">
    <name type="scientific">Streptomyces oryzae</name>
    <dbReference type="NCBI Taxonomy" id="1434886"/>
    <lineage>
        <taxon>Bacteria</taxon>
        <taxon>Bacillati</taxon>
        <taxon>Actinomycetota</taxon>
        <taxon>Actinomycetes</taxon>
        <taxon>Kitasatosporales</taxon>
        <taxon>Streptomycetaceae</taxon>
        <taxon>Streptomyces</taxon>
    </lineage>
</organism>
<reference evidence="2 3" key="1">
    <citation type="submission" date="2020-11" db="EMBL/GenBank/DDBJ databases">
        <title>Streptomyces spirodelae sp. nov., isolated from duckweed.</title>
        <authorList>
            <person name="Saimee Y."/>
            <person name="Duangmal K."/>
        </authorList>
    </citation>
    <scope>NUCLEOTIDE SEQUENCE [LARGE SCALE GENOMIC DNA]</scope>
    <source>
        <strain evidence="2 3">S16-07</strain>
    </source>
</reference>
<proteinExistence type="predicted"/>
<evidence type="ECO:0008006" key="4">
    <source>
        <dbReference type="Google" id="ProtNLM"/>
    </source>
</evidence>
<evidence type="ECO:0000256" key="1">
    <source>
        <dbReference type="SAM" id="MobiDB-lite"/>
    </source>
</evidence>
<evidence type="ECO:0000313" key="3">
    <source>
        <dbReference type="Proteomes" id="UP001519064"/>
    </source>
</evidence>
<dbReference type="Proteomes" id="UP001519064">
    <property type="component" value="Unassembled WGS sequence"/>
</dbReference>
<feature type="compositionally biased region" description="Basic residues" evidence="1">
    <location>
        <begin position="1"/>
        <end position="13"/>
    </location>
</feature>
<protein>
    <recommendedName>
        <fullName evidence="4">Phytoene synthase</fullName>
    </recommendedName>
</protein>
<comment type="caution">
    <text evidence="2">The sequence shown here is derived from an EMBL/GenBank/DDBJ whole genome shotgun (WGS) entry which is preliminary data.</text>
</comment>
<evidence type="ECO:0000313" key="2">
    <source>
        <dbReference type="EMBL" id="MBO8191656.1"/>
    </source>
</evidence>
<gene>
    <name evidence="2" type="ORF">ITI46_08175</name>
</gene>